<accession>G0PBQ1</accession>
<dbReference type="eggNOG" id="ENOG502TJXU">
    <property type="taxonomic scope" value="Eukaryota"/>
</dbReference>
<reference evidence="2" key="1">
    <citation type="submission" date="2011-07" db="EMBL/GenBank/DDBJ databases">
        <authorList>
            <consortium name="Caenorhabditis brenneri Sequencing and Analysis Consortium"/>
            <person name="Wilson R.K."/>
        </authorList>
    </citation>
    <scope>NUCLEOTIDE SEQUENCE [LARGE SCALE GENOMIC DNA]</scope>
    <source>
        <strain evidence="2">PB2801</strain>
    </source>
</reference>
<protein>
    <submittedName>
        <fullName evidence="1">Uncharacterized protein</fullName>
    </submittedName>
</protein>
<evidence type="ECO:0000313" key="2">
    <source>
        <dbReference type="Proteomes" id="UP000008068"/>
    </source>
</evidence>
<gene>
    <name evidence="1" type="ORF">CAEBREN_05103</name>
</gene>
<sequence length="145" mass="16289">MSNDTIRIEDWIKQNASHWLDDEDIEKDAVKVLSKTTDESQGAFRGTVTTVTLFVELSTVITSHPLGPQAFGECVHQLINHHNPFQNRTTYVSISMETSGRDQQLGSFFGNVSSITPENIVESVSGSQEFEDPRLFIRLTYLKSP</sequence>
<dbReference type="HOGENOM" id="CLU_1620573_0_0_1"/>
<dbReference type="OMA" id="TIRIEDW"/>
<dbReference type="OrthoDB" id="5891408at2759"/>
<dbReference type="Proteomes" id="UP000008068">
    <property type="component" value="Unassembled WGS sequence"/>
</dbReference>
<dbReference type="EMBL" id="GL380217">
    <property type="protein sequence ID" value="EGT50641.1"/>
    <property type="molecule type" value="Genomic_DNA"/>
</dbReference>
<name>G0PBQ1_CAEBE</name>
<evidence type="ECO:0000313" key="1">
    <source>
        <dbReference type="EMBL" id="EGT50641.1"/>
    </source>
</evidence>
<organism evidence="2">
    <name type="scientific">Caenorhabditis brenneri</name>
    <name type="common">Nematode worm</name>
    <dbReference type="NCBI Taxonomy" id="135651"/>
    <lineage>
        <taxon>Eukaryota</taxon>
        <taxon>Metazoa</taxon>
        <taxon>Ecdysozoa</taxon>
        <taxon>Nematoda</taxon>
        <taxon>Chromadorea</taxon>
        <taxon>Rhabditida</taxon>
        <taxon>Rhabditina</taxon>
        <taxon>Rhabditomorpha</taxon>
        <taxon>Rhabditoidea</taxon>
        <taxon>Rhabditidae</taxon>
        <taxon>Peloderinae</taxon>
        <taxon>Caenorhabditis</taxon>
    </lineage>
</organism>
<keyword evidence="2" id="KW-1185">Reference proteome</keyword>
<dbReference type="AlphaFoldDB" id="G0PBQ1"/>
<dbReference type="InParanoid" id="G0PBQ1"/>
<proteinExistence type="predicted"/>